<evidence type="ECO:0000313" key="2">
    <source>
        <dbReference type="Proteomes" id="UP000077469"/>
    </source>
</evidence>
<dbReference type="AlphaFoldDB" id="A0A0X1KUB5"/>
<dbReference type="Gene3D" id="1.25.10.10">
    <property type="entry name" value="Leucine-rich Repeat Variant"/>
    <property type="match status" value="1"/>
</dbReference>
<dbReference type="KEGG" id="phy:AJ81_07680"/>
<dbReference type="Pfam" id="PF13646">
    <property type="entry name" value="HEAT_2"/>
    <property type="match status" value="1"/>
</dbReference>
<dbReference type="Proteomes" id="UP000077469">
    <property type="component" value="Chromosome"/>
</dbReference>
<keyword evidence="2" id="KW-1185">Reference proteome</keyword>
<dbReference type="PaxDb" id="1123384-AJ81_07680"/>
<reference evidence="1 2" key="1">
    <citation type="submission" date="2014-01" db="EMBL/GenBank/DDBJ databases">
        <title>Genome sequencing of Thermotog hypogea.</title>
        <authorList>
            <person name="Zhang X."/>
            <person name="Alvare G."/>
            <person name="Fristensky B."/>
            <person name="Chen L."/>
            <person name="Suen T."/>
            <person name="Chen Q."/>
            <person name="Ma K."/>
        </authorList>
    </citation>
    <scope>NUCLEOTIDE SEQUENCE [LARGE SCALE GENOMIC DNA]</scope>
    <source>
        <strain evidence="1 2">DSM 11164</strain>
    </source>
</reference>
<accession>A0A0X1KUB5</accession>
<dbReference type="InterPro" id="IPR016024">
    <property type="entry name" value="ARM-type_fold"/>
</dbReference>
<gene>
    <name evidence="1" type="ORF">AJ81_07680</name>
</gene>
<organism evidence="1 2">
    <name type="scientific">Pseudothermotoga hypogea DSM 11164 = NBRC 106472</name>
    <dbReference type="NCBI Taxonomy" id="1123384"/>
    <lineage>
        <taxon>Bacteria</taxon>
        <taxon>Thermotogati</taxon>
        <taxon>Thermotogota</taxon>
        <taxon>Thermotogae</taxon>
        <taxon>Thermotogales</taxon>
        <taxon>Thermotogaceae</taxon>
        <taxon>Pseudothermotoga</taxon>
    </lineage>
</organism>
<dbReference type="InterPro" id="IPR011989">
    <property type="entry name" value="ARM-like"/>
</dbReference>
<evidence type="ECO:0008006" key="3">
    <source>
        <dbReference type="Google" id="ProtNLM"/>
    </source>
</evidence>
<sequence length="348" mass="39972">MQNDEKLRKLTEIEKVSSPEDVDVLIEALKSDDVLIREAAFDKLKQFKFPQVPVKVAKLFKDSEAYVRNAAVLLMAEMWDLSKEELTKLLHDPDKDVRKLALDSLHYVVGDPSVEDLIAVGLEDVELNNVIAAVEYLGELQSKKYTDCILKLLAEGDNEFLLATCIRALSKMADERIAERVVQLFPELERIDDITLMAYLRFLASFPRTLKNLSSLIDLAEKKWDIALKEFLDLFAAILDTTELSAEQKDRMFEFLRRIFASDIPSPNKYEVLLLMARLNPDHVKREIVNYLYSNDPMIQLAAVELIDQFSWVDYLDDLKHICASAVDEDLRAAAELVIERFENVERE</sequence>
<dbReference type="PATRIC" id="fig|1123384.7.peg.1541"/>
<dbReference type="STRING" id="1123384.AJ81_07680"/>
<proteinExistence type="predicted"/>
<dbReference type="OrthoDB" id="2078907at2"/>
<dbReference type="RefSeq" id="WP_031504189.1">
    <property type="nucleotide sequence ID" value="NC_022795.1"/>
</dbReference>
<dbReference type="EMBL" id="CP007141">
    <property type="protein sequence ID" value="AJC74841.1"/>
    <property type="molecule type" value="Genomic_DNA"/>
</dbReference>
<evidence type="ECO:0000313" key="1">
    <source>
        <dbReference type="EMBL" id="AJC74841.1"/>
    </source>
</evidence>
<dbReference type="SUPFAM" id="SSF48371">
    <property type="entry name" value="ARM repeat"/>
    <property type="match status" value="1"/>
</dbReference>
<name>A0A0X1KUB5_9THEM</name>
<protein>
    <recommendedName>
        <fullName evidence="3">PBS lyase</fullName>
    </recommendedName>
</protein>